<sequence>MNDDVRVKACRINDHVELIHDSAPDVVLEIPRRDWQDFLEAVRSGAFELEILPRKAEENAA</sequence>
<dbReference type="EMBL" id="JBHMEI010000001">
    <property type="protein sequence ID" value="MFB9199905.1"/>
    <property type="molecule type" value="Genomic_DNA"/>
</dbReference>
<dbReference type="RefSeq" id="WP_125637484.1">
    <property type="nucleotide sequence ID" value="NZ_BMRC01000001.1"/>
</dbReference>
<accession>A0ABV5I5U1</accession>
<organism evidence="1 2">
    <name type="scientific">Nonomuraea spiralis</name>
    <dbReference type="NCBI Taxonomy" id="46182"/>
    <lineage>
        <taxon>Bacteria</taxon>
        <taxon>Bacillati</taxon>
        <taxon>Actinomycetota</taxon>
        <taxon>Actinomycetes</taxon>
        <taxon>Streptosporangiales</taxon>
        <taxon>Streptosporangiaceae</taxon>
        <taxon>Nonomuraea</taxon>
    </lineage>
</organism>
<reference evidence="1 2" key="1">
    <citation type="submission" date="2024-09" db="EMBL/GenBank/DDBJ databases">
        <authorList>
            <person name="Sun Q."/>
            <person name="Mori K."/>
        </authorList>
    </citation>
    <scope>NUCLEOTIDE SEQUENCE [LARGE SCALE GENOMIC DNA]</scope>
    <source>
        <strain evidence="1 2">CCM 3426</strain>
    </source>
</reference>
<keyword evidence="2" id="KW-1185">Reference proteome</keyword>
<evidence type="ECO:0000313" key="2">
    <source>
        <dbReference type="Proteomes" id="UP001589647"/>
    </source>
</evidence>
<evidence type="ECO:0008006" key="3">
    <source>
        <dbReference type="Google" id="ProtNLM"/>
    </source>
</evidence>
<evidence type="ECO:0000313" key="1">
    <source>
        <dbReference type="EMBL" id="MFB9199905.1"/>
    </source>
</evidence>
<protein>
    <recommendedName>
        <fullName evidence="3">DUF397 domain-containing protein</fullName>
    </recommendedName>
</protein>
<comment type="caution">
    <text evidence="1">The sequence shown here is derived from an EMBL/GenBank/DDBJ whole genome shotgun (WGS) entry which is preliminary data.</text>
</comment>
<name>A0ABV5I5U1_9ACTN</name>
<gene>
    <name evidence="1" type="ORF">ACFFV7_01765</name>
</gene>
<dbReference type="Proteomes" id="UP001589647">
    <property type="component" value="Unassembled WGS sequence"/>
</dbReference>
<proteinExistence type="predicted"/>